<dbReference type="SUPFAM" id="SSF47979">
    <property type="entry name" value="Iron-dependent repressor protein, dimerization domain"/>
    <property type="match status" value="1"/>
</dbReference>
<reference evidence="5 6" key="2">
    <citation type="journal article" date="2011" name="Stand. Genomic Sci.">
        <title>Complete genome sequence of Ferroglobus placidus AEDII12DO.</title>
        <authorList>
            <person name="Anderson I."/>
            <person name="Risso C."/>
            <person name="Holmes D."/>
            <person name="Lucas S."/>
            <person name="Copeland A."/>
            <person name="Lapidus A."/>
            <person name="Cheng J.F."/>
            <person name="Bruce D."/>
            <person name="Goodwin L."/>
            <person name="Pitluck S."/>
            <person name="Saunders E."/>
            <person name="Brettin T."/>
            <person name="Detter J.C."/>
            <person name="Han C."/>
            <person name="Tapia R."/>
            <person name="Larimer F."/>
            <person name="Land M."/>
            <person name="Hauser L."/>
            <person name="Woyke T."/>
            <person name="Lovley D."/>
            <person name="Kyrpides N."/>
            <person name="Ivanova N."/>
        </authorList>
    </citation>
    <scope>NUCLEOTIDE SEQUENCE [LARGE SCALE GENOMIC DNA]</scope>
    <source>
        <strain evidence="6">DSM 10642 / AEDII12DO</strain>
    </source>
</reference>
<dbReference type="RefSeq" id="WP_012966806.1">
    <property type="nucleotide sequence ID" value="NC_013849.1"/>
</dbReference>
<dbReference type="SMART" id="SM00529">
    <property type="entry name" value="HTH_DTXR"/>
    <property type="match status" value="1"/>
</dbReference>
<evidence type="ECO:0000259" key="4">
    <source>
        <dbReference type="SMART" id="SM00899"/>
    </source>
</evidence>
<reference evidence="6" key="1">
    <citation type="submission" date="2010-02" db="EMBL/GenBank/DDBJ databases">
        <title>Complete sequence of Ferroglobus placidus DSM 10642.</title>
        <authorList>
            <consortium name="US DOE Joint Genome Institute"/>
            <person name="Lucas S."/>
            <person name="Copeland A."/>
            <person name="Lapidus A."/>
            <person name="Cheng J.-F."/>
            <person name="Bruce D."/>
            <person name="Goodwin L."/>
            <person name="Pitluck S."/>
            <person name="Saunders E."/>
            <person name="Brettin T."/>
            <person name="Detter J.C."/>
            <person name="Han C."/>
            <person name="Tapia R."/>
            <person name="Larimer F."/>
            <person name="Land M."/>
            <person name="Hauser L."/>
            <person name="Kyrpides N."/>
            <person name="Ivanova N."/>
            <person name="Holmes D."/>
            <person name="Lovley D."/>
            <person name="Kyrpides N."/>
            <person name="Anderson I.J."/>
            <person name="Woyke T."/>
        </authorList>
    </citation>
    <scope>NUCLEOTIDE SEQUENCE [LARGE SCALE GENOMIC DNA]</scope>
    <source>
        <strain evidence="6">DSM 10642 / AEDII12DO</strain>
    </source>
</reference>
<protein>
    <submittedName>
        <fullName evidence="5">Iron (Metal) dependent repressor, DtxR family</fullName>
    </submittedName>
</protein>
<dbReference type="Pfam" id="PF02742">
    <property type="entry name" value="Fe_dep_repr_C"/>
    <property type="match status" value="1"/>
</dbReference>
<name>D3S1K6_FERPA</name>
<dbReference type="AlphaFoldDB" id="D3S1K6"/>
<evidence type="ECO:0000313" key="5">
    <source>
        <dbReference type="EMBL" id="ADC66470.1"/>
    </source>
</evidence>
<proteinExistence type="predicted"/>
<dbReference type="SUPFAM" id="SSF50037">
    <property type="entry name" value="C-terminal domain of transcriptional repressors"/>
    <property type="match status" value="1"/>
</dbReference>
<sequence>MRESIENALRFLWQRKFENRDVKISEKDLEELEREGFIRKKNGDYEFTAEGLEIARKLIRLHRLAERLLHDFFETSEVEAERSACKFEHIISDEVEEAICTLLGHPSRCPHGNLIPEGKCCRVKEEEVKRIVYKLSELKPGDEGVIKYLAGDEDVMRKAIALGILPGKKVKVIRTFPAIVIKLGNSNIALDENIASQIYLIKSGNAER</sequence>
<dbReference type="Gene3D" id="2.30.30.90">
    <property type="match status" value="1"/>
</dbReference>
<dbReference type="InterPro" id="IPR050536">
    <property type="entry name" value="DtxR_MntR_Metal-Reg"/>
</dbReference>
<dbReference type="GO" id="GO:0003700">
    <property type="term" value="F:DNA-binding transcription factor activity"/>
    <property type="evidence" value="ECO:0007669"/>
    <property type="project" value="InterPro"/>
</dbReference>
<gene>
    <name evidence="5" type="ordered locus">Ferp_2352</name>
</gene>
<dbReference type="GO" id="GO:0046914">
    <property type="term" value="F:transition metal ion binding"/>
    <property type="evidence" value="ECO:0007669"/>
    <property type="project" value="InterPro"/>
</dbReference>
<dbReference type="SMART" id="SM00899">
    <property type="entry name" value="FeoA"/>
    <property type="match status" value="1"/>
</dbReference>
<dbReference type="Proteomes" id="UP000002613">
    <property type="component" value="Chromosome"/>
</dbReference>
<dbReference type="GO" id="GO:0005737">
    <property type="term" value="C:cytoplasm"/>
    <property type="evidence" value="ECO:0007669"/>
    <property type="project" value="UniProtKB-SubCell"/>
</dbReference>
<dbReference type="PaxDb" id="589924-Ferp_2352"/>
<dbReference type="eggNOG" id="arCOG02099">
    <property type="taxonomic scope" value="Archaea"/>
</dbReference>
<dbReference type="InterPro" id="IPR008988">
    <property type="entry name" value="Transcriptional_repressor_C"/>
</dbReference>
<evidence type="ECO:0000256" key="3">
    <source>
        <dbReference type="ARBA" id="ARBA00023004"/>
    </source>
</evidence>
<dbReference type="InterPro" id="IPR036421">
    <property type="entry name" value="Fe_dep_repressor_sf"/>
</dbReference>
<evidence type="ECO:0000256" key="1">
    <source>
        <dbReference type="ARBA" id="ARBA00004496"/>
    </source>
</evidence>
<dbReference type="HOGENOM" id="CLU_069532_0_1_2"/>
<dbReference type="InterPro" id="IPR001367">
    <property type="entry name" value="Fe_dep_repressor"/>
</dbReference>
<comment type="subunit">
    <text evidence="2">Homodimer.</text>
</comment>
<dbReference type="EMBL" id="CP001899">
    <property type="protein sequence ID" value="ADC66470.1"/>
    <property type="molecule type" value="Genomic_DNA"/>
</dbReference>
<evidence type="ECO:0000256" key="2">
    <source>
        <dbReference type="ARBA" id="ARBA00011738"/>
    </source>
</evidence>
<keyword evidence="6" id="KW-1185">Reference proteome</keyword>
<dbReference type="GeneID" id="8779893"/>
<comment type="subcellular location">
    <subcellularLocation>
        <location evidence="1">Cytoplasm</location>
    </subcellularLocation>
</comment>
<dbReference type="InterPro" id="IPR038157">
    <property type="entry name" value="FeoA_core_dom"/>
</dbReference>
<dbReference type="InterPro" id="IPR007167">
    <property type="entry name" value="Fe-transptr_FeoA-like"/>
</dbReference>
<accession>D3S1K6</accession>
<dbReference type="Pfam" id="PF04023">
    <property type="entry name" value="FeoA"/>
    <property type="match status" value="1"/>
</dbReference>
<keyword evidence="3" id="KW-0408">Iron</keyword>
<organism evidence="5 6">
    <name type="scientific">Ferroglobus placidus (strain DSM 10642 / AEDII12DO)</name>
    <dbReference type="NCBI Taxonomy" id="589924"/>
    <lineage>
        <taxon>Archaea</taxon>
        <taxon>Methanobacteriati</taxon>
        <taxon>Methanobacteriota</taxon>
        <taxon>Archaeoglobi</taxon>
        <taxon>Archaeoglobales</taxon>
        <taxon>Archaeoglobaceae</taxon>
        <taxon>Ferroglobus</taxon>
    </lineage>
</organism>
<dbReference type="InterPro" id="IPR022689">
    <property type="entry name" value="Iron_dep_repressor"/>
</dbReference>
<dbReference type="PANTHER" id="PTHR33238:SF11">
    <property type="entry name" value="TRANSCRIPTIONAL REGULATOR MNTR"/>
    <property type="match status" value="1"/>
</dbReference>
<feature type="domain" description="Ferrous iron transporter FeoA-like" evidence="4">
    <location>
        <begin position="133"/>
        <end position="202"/>
    </location>
</feature>
<dbReference type="GO" id="GO:0046983">
    <property type="term" value="F:protein dimerization activity"/>
    <property type="evidence" value="ECO:0007669"/>
    <property type="project" value="InterPro"/>
</dbReference>
<dbReference type="InterPro" id="IPR036388">
    <property type="entry name" value="WH-like_DNA-bd_sf"/>
</dbReference>
<dbReference type="PANTHER" id="PTHR33238">
    <property type="entry name" value="IRON (METAL) DEPENDENT REPRESSOR, DTXR FAMILY"/>
    <property type="match status" value="1"/>
</dbReference>
<evidence type="ECO:0000313" key="6">
    <source>
        <dbReference type="Proteomes" id="UP000002613"/>
    </source>
</evidence>
<dbReference type="KEGG" id="fpl:Ferp_2352"/>
<dbReference type="Gene3D" id="1.10.10.10">
    <property type="entry name" value="Winged helix-like DNA-binding domain superfamily/Winged helix DNA-binding domain"/>
    <property type="match status" value="1"/>
</dbReference>
<dbReference type="STRING" id="589924.Ferp_2352"/>